<dbReference type="InterPro" id="IPR001179">
    <property type="entry name" value="PPIase_FKBP_dom"/>
</dbReference>
<dbReference type="FunFam" id="3.10.50.40:FF:000045">
    <property type="entry name" value="Peptidyl-prolyl cis-trans isomerase"/>
    <property type="match status" value="1"/>
</dbReference>
<dbReference type="InterPro" id="IPR046357">
    <property type="entry name" value="PPIase_dom_sf"/>
</dbReference>
<dbReference type="PROSITE" id="PS50059">
    <property type="entry name" value="FKBP_PPIASE"/>
    <property type="match status" value="1"/>
</dbReference>
<feature type="chain" id="PRO_5017807342" description="Peptidyl-prolyl cis-trans isomerase" evidence="8">
    <location>
        <begin position="25"/>
        <end position="263"/>
    </location>
</feature>
<dbReference type="AlphaFoldDB" id="A0A3D8YCE6"/>
<name>A0A3D8YCE6_9BACT</name>
<comment type="catalytic activity">
    <reaction evidence="1 6 7">
        <text>[protein]-peptidylproline (omega=180) = [protein]-peptidylproline (omega=0)</text>
        <dbReference type="Rhea" id="RHEA:16237"/>
        <dbReference type="Rhea" id="RHEA-COMP:10747"/>
        <dbReference type="Rhea" id="RHEA-COMP:10748"/>
        <dbReference type="ChEBI" id="CHEBI:83833"/>
        <dbReference type="ChEBI" id="CHEBI:83834"/>
        <dbReference type="EC" id="5.2.1.8"/>
    </reaction>
</comment>
<keyword evidence="3 8" id="KW-0732">Signal</keyword>
<evidence type="ECO:0000256" key="6">
    <source>
        <dbReference type="PROSITE-ProRule" id="PRU00277"/>
    </source>
</evidence>
<evidence type="ECO:0000259" key="9">
    <source>
        <dbReference type="PROSITE" id="PS50059"/>
    </source>
</evidence>
<dbReference type="GO" id="GO:0006457">
    <property type="term" value="P:protein folding"/>
    <property type="evidence" value="ECO:0007669"/>
    <property type="project" value="InterPro"/>
</dbReference>
<dbReference type="GO" id="GO:0003755">
    <property type="term" value="F:peptidyl-prolyl cis-trans isomerase activity"/>
    <property type="evidence" value="ECO:0007669"/>
    <property type="project" value="UniProtKB-UniRule"/>
</dbReference>
<gene>
    <name evidence="10" type="ORF">DSL64_13025</name>
</gene>
<dbReference type="Pfam" id="PF01346">
    <property type="entry name" value="FKBP_N"/>
    <property type="match status" value="1"/>
</dbReference>
<dbReference type="NCBIfam" id="NF008602">
    <property type="entry name" value="PRK11570.1"/>
    <property type="match status" value="1"/>
</dbReference>
<evidence type="ECO:0000256" key="8">
    <source>
        <dbReference type="SAM" id="SignalP"/>
    </source>
</evidence>
<keyword evidence="5 6" id="KW-0413">Isomerase</keyword>
<dbReference type="EMBL" id="QNUL01000008">
    <property type="protein sequence ID" value="REA61362.1"/>
    <property type="molecule type" value="Genomic_DNA"/>
</dbReference>
<dbReference type="EC" id="5.2.1.8" evidence="7"/>
<evidence type="ECO:0000313" key="10">
    <source>
        <dbReference type="EMBL" id="REA61362.1"/>
    </source>
</evidence>
<evidence type="ECO:0000256" key="3">
    <source>
        <dbReference type="ARBA" id="ARBA00022729"/>
    </source>
</evidence>
<sequence length="263" mass="27948">MYKLEKMILTGVVCGFVAATPSFAQTSKQPVKPAAPVKKTAVTTAKPAAKPAPAPVVLKTQMDSLSAAIGVSFSNSVASQGIGNLNTAVLTKTISAALNGEKTALSPEAANAFLQTYFEKIASVKQKEMEEKGAVVRVEGEKFLEENKKKAGVVTTESGLQYEIIKAGEGAKPTSTDKVKTHYHGTLINGTVFDSSVDRGEPIEFPVNGVIKGWTEALQLMPVGSKWKLFIPYDLAYGERGAGGQIPPYSALVFEVELLDIVK</sequence>
<feature type="domain" description="PPIase FKBP-type" evidence="9">
    <location>
        <begin position="176"/>
        <end position="262"/>
    </location>
</feature>
<dbReference type="PANTHER" id="PTHR43811">
    <property type="entry name" value="FKBP-TYPE PEPTIDYL-PROLYL CIS-TRANS ISOMERASE FKPA"/>
    <property type="match status" value="1"/>
</dbReference>
<dbReference type="Proteomes" id="UP000256373">
    <property type="component" value="Unassembled WGS sequence"/>
</dbReference>
<evidence type="ECO:0000256" key="7">
    <source>
        <dbReference type="RuleBase" id="RU003915"/>
    </source>
</evidence>
<dbReference type="Pfam" id="PF00254">
    <property type="entry name" value="FKBP_C"/>
    <property type="match status" value="1"/>
</dbReference>
<evidence type="ECO:0000256" key="1">
    <source>
        <dbReference type="ARBA" id="ARBA00000971"/>
    </source>
</evidence>
<dbReference type="OrthoDB" id="9814548at2"/>
<dbReference type="Gene3D" id="1.10.287.460">
    <property type="entry name" value="Peptidyl-prolyl cis-trans isomerase, FKBP-type, N-terminal domain"/>
    <property type="match status" value="1"/>
</dbReference>
<keyword evidence="4 6" id="KW-0697">Rotamase</keyword>
<evidence type="ECO:0000256" key="4">
    <source>
        <dbReference type="ARBA" id="ARBA00023110"/>
    </source>
</evidence>
<protein>
    <recommendedName>
        <fullName evidence="7">Peptidyl-prolyl cis-trans isomerase</fullName>
        <ecNumber evidence="7">5.2.1.8</ecNumber>
    </recommendedName>
</protein>
<dbReference type="InterPro" id="IPR000774">
    <property type="entry name" value="PPIase_FKBP_N"/>
</dbReference>
<dbReference type="SUPFAM" id="SSF54534">
    <property type="entry name" value="FKBP-like"/>
    <property type="match status" value="1"/>
</dbReference>
<reference evidence="10 11" key="1">
    <citation type="submission" date="2018-07" db="EMBL/GenBank/DDBJ databases">
        <title>Dyadobacter roseus sp. nov., isolated from rose rhizosphere soil.</title>
        <authorList>
            <person name="Chen L."/>
        </authorList>
    </citation>
    <scope>NUCLEOTIDE SEQUENCE [LARGE SCALE GENOMIC DNA]</scope>
    <source>
        <strain evidence="10 11">RS19</strain>
    </source>
</reference>
<dbReference type="Gene3D" id="3.10.50.40">
    <property type="match status" value="1"/>
</dbReference>
<evidence type="ECO:0000256" key="2">
    <source>
        <dbReference type="ARBA" id="ARBA00006577"/>
    </source>
</evidence>
<dbReference type="InterPro" id="IPR036944">
    <property type="entry name" value="PPIase_FKBP_N_sf"/>
</dbReference>
<dbReference type="PANTHER" id="PTHR43811:SF23">
    <property type="entry name" value="FKBP-TYPE 22 KDA PEPTIDYL-PROLYL CIS-TRANS ISOMERASE"/>
    <property type="match status" value="1"/>
</dbReference>
<comment type="caution">
    <text evidence="10">The sequence shown here is derived from an EMBL/GenBank/DDBJ whole genome shotgun (WGS) entry which is preliminary data.</text>
</comment>
<evidence type="ECO:0000256" key="5">
    <source>
        <dbReference type="ARBA" id="ARBA00023235"/>
    </source>
</evidence>
<dbReference type="RefSeq" id="WP_115831335.1">
    <property type="nucleotide sequence ID" value="NZ_QNUL01000008.1"/>
</dbReference>
<feature type="signal peptide" evidence="8">
    <location>
        <begin position="1"/>
        <end position="24"/>
    </location>
</feature>
<accession>A0A3D8YCE6</accession>
<keyword evidence="11" id="KW-1185">Reference proteome</keyword>
<organism evidence="10 11">
    <name type="scientific">Dyadobacter luteus</name>
    <dbReference type="NCBI Taxonomy" id="2259619"/>
    <lineage>
        <taxon>Bacteria</taxon>
        <taxon>Pseudomonadati</taxon>
        <taxon>Bacteroidota</taxon>
        <taxon>Cytophagia</taxon>
        <taxon>Cytophagales</taxon>
        <taxon>Spirosomataceae</taxon>
        <taxon>Dyadobacter</taxon>
    </lineage>
</organism>
<proteinExistence type="inferred from homology"/>
<comment type="similarity">
    <text evidence="2 7">Belongs to the FKBP-type PPIase family.</text>
</comment>
<evidence type="ECO:0000313" key="11">
    <source>
        <dbReference type="Proteomes" id="UP000256373"/>
    </source>
</evidence>